<dbReference type="PANTHER" id="PTHR30298:SF0">
    <property type="entry name" value="PROTEIN YBFL-RELATED"/>
    <property type="match status" value="1"/>
</dbReference>
<protein>
    <submittedName>
        <fullName evidence="4">ISAs1 family transposase</fullName>
    </submittedName>
</protein>
<evidence type="ECO:0000259" key="2">
    <source>
        <dbReference type="Pfam" id="PF01609"/>
    </source>
</evidence>
<keyword evidence="1" id="KW-1133">Transmembrane helix</keyword>
<keyword evidence="1" id="KW-0812">Transmembrane</keyword>
<evidence type="ECO:0000313" key="5">
    <source>
        <dbReference type="Proteomes" id="UP001301728"/>
    </source>
</evidence>
<dbReference type="Proteomes" id="UP001301728">
    <property type="component" value="Unassembled WGS sequence"/>
</dbReference>
<comment type="caution">
    <text evidence="4">The sequence shown here is derived from an EMBL/GenBank/DDBJ whole genome shotgun (WGS) entry which is preliminary data.</text>
</comment>
<evidence type="ECO:0000256" key="1">
    <source>
        <dbReference type="SAM" id="Phobius"/>
    </source>
</evidence>
<dbReference type="InterPro" id="IPR012337">
    <property type="entry name" value="RNaseH-like_sf"/>
</dbReference>
<evidence type="ECO:0000259" key="3">
    <source>
        <dbReference type="Pfam" id="PF13808"/>
    </source>
</evidence>
<dbReference type="PANTHER" id="PTHR30298">
    <property type="entry name" value="H REPEAT-ASSOCIATED PREDICTED TRANSPOSASE"/>
    <property type="match status" value="1"/>
</dbReference>
<dbReference type="Pfam" id="PF01609">
    <property type="entry name" value="DDE_Tnp_1"/>
    <property type="match status" value="1"/>
</dbReference>
<dbReference type="SUPFAM" id="SSF53098">
    <property type="entry name" value="Ribonuclease H-like"/>
    <property type="match status" value="1"/>
</dbReference>
<organism evidence="4 5">
    <name type="scientific">Limnoraphis robusta CCNP1315</name>
    <dbReference type="NCBI Taxonomy" id="3110306"/>
    <lineage>
        <taxon>Bacteria</taxon>
        <taxon>Bacillati</taxon>
        <taxon>Cyanobacteriota</taxon>
        <taxon>Cyanophyceae</taxon>
        <taxon>Oscillatoriophycideae</taxon>
        <taxon>Oscillatoriales</taxon>
        <taxon>Sirenicapillariaceae</taxon>
        <taxon>Limnoraphis</taxon>
    </lineage>
</organism>
<feature type="domain" description="Transposase IS4-like" evidence="2">
    <location>
        <begin position="106"/>
        <end position="335"/>
    </location>
</feature>
<dbReference type="Pfam" id="PF13808">
    <property type="entry name" value="DDE_Tnp_1_assoc"/>
    <property type="match status" value="1"/>
</dbReference>
<dbReference type="InterPro" id="IPR002559">
    <property type="entry name" value="Transposase_11"/>
</dbReference>
<dbReference type="RefSeq" id="WP_323224207.1">
    <property type="nucleotide sequence ID" value="NZ_JAYGHT010000229.1"/>
</dbReference>
<dbReference type="InterPro" id="IPR047647">
    <property type="entry name" value="ISAs1_transpos"/>
</dbReference>
<dbReference type="InterPro" id="IPR032806">
    <property type="entry name" value="YbfD_N"/>
</dbReference>
<proteinExistence type="predicted"/>
<reference evidence="4 5" key="1">
    <citation type="submission" date="2023-12" db="EMBL/GenBank/DDBJ databases">
        <title>Baltic Sea Cyanobacteria.</title>
        <authorList>
            <person name="Delbaje E."/>
            <person name="Fewer D.P."/>
            <person name="Shishido T.K."/>
        </authorList>
    </citation>
    <scope>NUCLEOTIDE SEQUENCE [LARGE SCALE GENOMIC DNA]</scope>
    <source>
        <strain evidence="4 5">CCNP 1315</strain>
    </source>
</reference>
<keyword evidence="5" id="KW-1185">Reference proteome</keyword>
<gene>
    <name evidence="4" type="ORF">VB854_30990</name>
</gene>
<dbReference type="InterPro" id="IPR051698">
    <property type="entry name" value="Transposase_11-like"/>
</dbReference>
<accession>A0ABU5U8M4</accession>
<dbReference type="EMBL" id="JAYGHT010000229">
    <property type="protein sequence ID" value="MEA5523365.1"/>
    <property type="molecule type" value="Genomic_DNA"/>
</dbReference>
<evidence type="ECO:0000313" key="4">
    <source>
        <dbReference type="EMBL" id="MEA5523365.1"/>
    </source>
</evidence>
<sequence length="363" mass="42368">MNSLIEELKKVKDFRRSQGKRYPLWLILLIIILGTMQGYLGYRALGDFAKANQGLIGKKFKIFSEKVPSYSTMRRVLMGVDWLQLQQIFNQWSGNLCESDEFSDWVCIDGKSLKSTVKNYENHCQNFVVMVSLYSQIDGVVLGVKRFENKHSSEIQEAQELIRDCSLKNKVFTLDALHCQKPTLQSIVESGNHYVVPVKKNQKKLYQSLESATKNKKPRSISLEQEQSHGRTLSRQVLVFKSLDSLKPDWCGVESLIRVERWGTRGNKDYYQVAYYISSLLEKAQVLGTIIRGHWQIENRLHWVKDVIFKEDNSQIHHFQARTNLSILQTLAINLFRLLGFSSITEGQRWLNNRWFWLWILLE</sequence>
<name>A0ABU5U8M4_9CYAN</name>
<feature type="transmembrane region" description="Helical" evidence="1">
    <location>
        <begin position="22"/>
        <end position="42"/>
    </location>
</feature>
<feature type="domain" description="H repeat-associated protein N-terminal" evidence="3">
    <location>
        <begin position="6"/>
        <end position="92"/>
    </location>
</feature>
<dbReference type="NCBIfam" id="NF033564">
    <property type="entry name" value="transpos_ISAs1"/>
    <property type="match status" value="1"/>
</dbReference>
<keyword evidence="1" id="KW-0472">Membrane</keyword>